<reference evidence="1" key="1">
    <citation type="submission" date="2020-07" db="EMBL/GenBank/DDBJ databases">
        <authorList>
            <person name="Tarantini F.S."/>
            <person name="Hong K.W."/>
            <person name="Chan K.G."/>
        </authorList>
    </citation>
    <scope>NUCLEOTIDE SEQUENCE</scope>
    <source>
        <strain evidence="1">32-07</strain>
    </source>
</reference>
<proteinExistence type="predicted"/>
<organism evidence="1 2">
    <name type="scientific">Actinomadura graeca</name>
    <dbReference type="NCBI Taxonomy" id="2750812"/>
    <lineage>
        <taxon>Bacteria</taxon>
        <taxon>Bacillati</taxon>
        <taxon>Actinomycetota</taxon>
        <taxon>Actinomycetes</taxon>
        <taxon>Streptosporangiales</taxon>
        <taxon>Thermomonosporaceae</taxon>
        <taxon>Actinomadura</taxon>
    </lineage>
</organism>
<keyword evidence="2" id="KW-1185">Reference proteome</keyword>
<dbReference type="EMBL" id="CP059572">
    <property type="protein sequence ID" value="QXJ21303.1"/>
    <property type="molecule type" value="Genomic_DNA"/>
</dbReference>
<dbReference type="SUPFAM" id="SSF51182">
    <property type="entry name" value="RmlC-like cupins"/>
    <property type="match status" value="1"/>
</dbReference>
<sequence>MDLVAETAALAGVGGGSRADPPMRSRGRIHANGFLKLILVAADEWSVPGLAGHKLVMHVWDESTAGRSENVHDHRWSFWSTLVCGRLRWESYSLSGDPSAEPSHIEFEYRSPGDADRYAMLPKRRVPLECDFMFTAPAGATFRMSENELHRVTRADTDISATLFLQGAPVRDTTRVYMPVSVGPHEREGSFSTVAVEEKASLLSSDSLRRLLEGVLEGC</sequence>
<dbReference type="InterPro" id="IPR011051">
    <property type="entry name" value="RmlC_Cupin_sf"/>
</dbReference>
<dbReference type="RefSeq" id="WP_231334448.1">
    <property type="nucleotide sequence ID" value="NZ_CP059572.1"/>
</dbReference>
<protein>
    <recommendedName>
        <fullName evidence="3">Cysteine dioxygenase type I</fullName>
    </recommendedName>
</protein>
<dbReference type="Gene3D" id="2.60.120.10">
    <property type="entry name" value="Jelly Rolls"/>
    <property type="match status" value="1"/>
</dbReference>
<evidence type="ECO:0000313" key="1">
    <source>
        <dbReference type="EMBL" id="QXJ21303.1"/>
    </source>
</evidence>
<evidence type="ECO:0000313" key="2">
    <source>
        <dbReference type="Proteomes" id="UP001049518"/>
    </source>
</evidence>
<name>A0ABX8QRP7_9ACTN</name>
<accession>A0ABX8QRP7</accession>
<dbReference type="Proteomes" id="UP001049518">
    <property type="component" value="Chromosome"/>
</dbReference>
<gene>
    <name evidence="1" type="ORF">AGRA3207_002142</name>
</gene>
<dbReference type="InterPro" id="IPR014710">
    <property type="entry name" value="RmlC-like_jellyroll"/>
</dbReference>
<evidence type="ECO:0008006" key="3">
    <source>
        <dbReference type="Google" id="ProtNLM"/>
    </source>
</evidence>